<gene>
    <name evidence="3" type="ORF">SAMN05444320_10235</name>
</gene>
<evidence type="ECO:0000259" key="1">
    <source>
        <dbReference type="Pfam" id="PF00501"/>
    </source>
</evidence>
<dbReference type="Pfam" id="PF00668">
    <property type="entry name" value="Condensation"/>
    <property type="match status" value="1"/>
</dbReference>
<proteinExistence type="predicted"/>
<dbReference type="Pfam" id="PF00501">
    <property type="entry name" value="AMP-binding"/>
    <property type="match status" value="1"/>
</dbReference>
<dbReference type="GO" id="GO:0008610">
    <property type="term" value="P:lipid biosynthetic process"/>
    <property type="evidence" value="ECO:0007669"/>
    <property type="project" value="UniProtKB-ARBA"/>
</dbReference>
<dbReference type="Gene3D" id="3.30.559.30">
    <property type="entry name" value="Nonribosomal peptide synthetase, condensation domain"/>
    <property type="match status" value="1"/>
</dbReference>
<dbReference type="SUPFAM" id="SSF56801">
    <property type="entry name" value="Acetyl-CoA synthetase-like"/>
    <property type="match status" value="1"/>
</dbReference>
<dbReference type="GO" id="GO:0009239">
    <property type="term" value="P:enterobactin biosynthetic process"/>
    <property type="evidence" value="ECO:0007669"/>
    <property type="project" value="TreeGrafter"/>
</dbReference>
<evidence type="ECO:0000259" key="2">
    <source>
        <dbReference type="Pfam" id="PF00668"/>
    </source>
</evidence>
<dbReference type="InterPro" id="IPR020845">
    <property type="entry name" value="AMP-binding_CS"/>
</dbReference>
<dbReference type="GO" id="GO:0005829">
    <property type="term" value="C:cytosol"/>
    <property type="evidence" value="ECO:0007669"/>
    <property type="project" value="TreeGrafter"/>
</dbReference>
<feature type="domain" description="Condensation" evidence="2">
    <location>
        <begin position="17"/>
        <end position="446"/>
    </location>
</feature>
<dbReference type="InterPro" id="IPR000873">
    <property type="entry name" value="AMP-dep_synth/lig_dom"/>
</dbReference>
<name>A0A1M4XKT4_STRHI</name>
<dbReference type="Proteomes" id="UP000184501">
    <property type="component" value="Unassembled WGS sequence"/>
</dbReference>
<evidence type="ECO:0000313" key="3">
    <source>
        <dbReference type="EMBL" id="SHE94036.1"/>
    </source>
</evidence>
<dbReference type="Gene3D" id="3.30.559.10">
    <property type="entry name" value="Chloramphenicol acetyltransferase-like domain"/>
    <property type="match status" value="1"/>
</dbReference>
<dbReference type="GO" id="GO:0047527">
    <property type="term" value="F:2,3-dihydroxybenzoate-serine ligase activity"/>
    <property type="evidence" value="ECO:0007669"/>
    <property type="project" value="TreeGrafter"/>
</dbReference>
<dbReference type="InterPro" id="IPR023213">
    <property type="entry name" value="CAT-like_dom_sf"/>
</dbReference>
<dbReference type="STRING" id="2017.SAMN05444320_10235"/>
<reference evidence="3 4" key="1">
    <citation type="submission" date="2016-11" db="EMBL/GenBank/DDBJ databases">
        <authorList>
            <person name="Jaros S."/>
            <person name="Januszkiewicz K."/>
            <person name="Wedrychowicz H."/>
        </authorList>
    </citation>
    <scope>NUCLEOTIDE SEQUENCE [LARGE SCALE GENOMIC DNA]</scope>
    <source>
        <strain evidence="3 4">DSM 44523</strain>
    </source>
</reference>
<protein>
    <submittedName>
        <fullName evidence="3">Non-ribosomal peptide synthetase component F</fullName>
    </submittedName>
</protein>
<dbReference type="GO" id="GO:0009366">
    <property type="term" value="C:enterobactin synthetase complex"/>
    <property type="evidence" value="ECO:0007669"/>
    <property type="project" value="TreeGrafter"/>
</dbReference>
<dbReference type="PANTHER" id="PTHR45527">
    <property type="entry name" value="NONRIBOSOMAL PEPTIDE SYNTHETASE"/>
    <property type="match status" value="1"/>
</dbReference>
<dbReference type="PANTHER" id="PTHR45527:SF1">
    <property type="entry name" value="FATTY ACID SYNTHASE"/>
    <property type="match status" value="1"/>
</dbReference>
<keyword evidence="4" id="KW-1185">Reference proteome</keyword>
<dbReference type="Gene3D" id="3.40.50.980">
    <property type="match status" value="2"/>
</dbReference>
<dbReference type="InterPro" id="IPR001242">
    <property type="entry name" value="Condensation_dom"/>
</dbReference>
<evidence type="ECO:0000313" key="4">
    <source>
        <dbReference type="Proteomes" id="UP000184501"/>
    </source>
</evidence>
<dbReference type="PROSITE" id="PS00455">
    <property type="entry name" value="AMP_BINDING"/>
    <property type="match status" value="1"/>
</dbReference>
<dbReference type="GO" id="GO:0031177">
    <property type="term" value="F:phosphopantetheine binding"/>
    <property type="evidence" value="ECO:0007669"/>
    <property type="project" value="TreeGrafter"/>
</dbReference>
<organism evidence="3 4">
    <name type="scientific">Streptoalloteichus hindustanus</name>
    <dbReference type="NCBI Taxonomy" id="2017"/>
    <lineage>
        <taxon>Bacteria</taxon>
        <taxon>Bacillati</taxon>
        <taxon>Actinomycetota</taxon>
        <taxon>Actinomycetes</taxon>
        <taxon>Pseudonocardiales</taxon>
        <taxon>Pseudonocardiaceae</taxon>
        <taxon>Streptoalloteichus</taxon>
    </lineage>
</organism>
<dbReference type="SUPFAM" id="SSF52777">
    <property type="entry name" value="CoA-dependent acyltransferases"/>
    <property type="match status" value="2"/>
</dbReference>
<dbReference type="GO" id="GO:0043041">
    <property type="term" value="P:amino acid activation for nonribosomal peptide biosynthetic process"/>
    <property type="evidence" value="ECO:0007669"/>
    <property type="project" value="TreeGrafter"/>
</dbReference>
<feature type="domain" description="AMP-dependent synthetase/ligase" evidence="1">
    <location>
        <begin position="478"/>
        <end position="788"/>
    </location>
</feature>
<dbReference type="AlphaFoldDB" id="A0A1M4XKT4"/>
<dbReference type="EMBL" id="FQVN01000002">
    <property type="protein sequence ID" value="SHE94036.1"/>
    <property type="molecule type" value="Genomic_DNA"/>
</dbReference>
<dbReference type="OrthoDB" id="2472181at2"/>
<accession>A0A1M4XKT4</accession>
<sequence length="795" mass="85998">MNSADPTTNAPAVPARLPATAAQHGIWFGQEMDPTSPMYNTAECVVIHGAVDVDLLEVAVRRTLADAEALHARFVRDDDGVLWQDLTPADWPFHVVDLREEPDPVAAADAWIAADMARPTDLARDPLFTEAVLRTGPEEFRWYQRIHHVAVDGFGAAMILRRVAEVYTALAGGEEPPEAGFGRLSTVVEEEAAHLASDRHARSRDFWAEHLADQPEPVSLAEGVPSISGDVLRRTLRLPPEEATRLQRVAAGARAAWSDLALAITAAYVARVTRAGEVVLGLPVMGRLGSAALRVPCMVMNIVPLRVPVDTGRSLLDLTDQVAAQVRRTRPHHRYRHEQLRRDLRMVGTDRRLFGPVVNIMPFDYRLRFGAHEATMRNISAGPVDDLSLGIRLMADGGLQVELDANAQLYRPDVLTTHLTSFVTFLRAALDAPEEPLGHARMVRTVTLAELRHARLAAPSPMGRPAADEQPDVLALVREQARQSPNAVAVEHGDRRLSYAELLAEAERSARRLVAHGARVDSPVAVLLPRGPEIVVSILAVLLAGSGYLPLDPGWPAARLNGVLDDAGNPLVVTDSEHVDLVRGRNVLVVDSAEWTDDQSADKSTVEPSNLDNLDDAPLPTVPAQALAYVIYTSGSTGTPKGVLVSRGALASFAAAATRRYAITKADRVLQFAAPHFDASIEELFGALTTGATLVLRTEEMLESVPRFLDSCAVKRVTLLDLPTAFWHEVVHGMDAGEGVLPGTVRAVIIGGEAALHDRVARWRRLVDPEVALINTYGPTEATVVTTAAVLTGQG</sequence>